<evidence type="ECO:0000259" key="10">
    <source>
        <dbReference type="PROSITE" id="PS50893"/>
    </source>
</evidence>
<dbReference type="PANTHER" id="PTHR48041:SF139">
    <property type="entry name" value="PROTEIN SCARLET"/>
    <property type="match status" value="1"/>
</dbReference>
<dbReference type="SMART" id="SM00382">
    <property type="entry name" value="AAA"/>
    <property type="match status" value="1"/>
</dbReference>
<dbReference type="AlphaFoldDB" id="A0AAN9YWL4"/>
<feature type="transmembrane region" description="Helical" evidence="9">
    <location>
        <begin position="378"/>
        <end position="399"/>
    </location>
</feature>
<dbReference type="EMBL" id="JAZDUA010000710">
    <property type="protein sequence ID" value="KAK7789773.1"/>
    <property type="molecule type" value="Genomic_DNA"/>
</dbReference>
<feature type="transmembrane region" description="Helical" evidence="9">
    <location>
        <begin position="607"/>
        <end position="627"/>
    </location>
</feature>
<keyword evidence="3" id="KW-0813">Transport</keyword>
<evidence type="ECO:0000256" key="9">
    <source>
        <dbReference type="SAM" id="Phobius"/>
    </source>
</evidence>
<feature type="transmembrane region" description="Helical" evidence="9">
    <location>
        <begin position="411"/>
        <end position="432"/>
    </location>
</feature>
<evidence type="ECO:0000256" key="6">
    <source>
        <dbReference type="ARBA" id="ARBA00022840"/>
    </source>
</evidence>
<dbReference type="Proteomes" id="UP001378592">
    <property type="component" value="Unassembled WGS sequence"/>
</dbReference>
<evidence type="ECO:0000313" key="11">
    <source>
        <dbReference type="EMBL" id="KAK7789773.1"/>
    </source>
</evidence>
<keyword evidence="5" id="KW-0547">Nucleotide-binding</keyword>
<dbReference type="Gene3D" id="3.40.50.300">
    <property type="entry name" value="P-loop containing nucleotide triphosphate hydrolases"/>
    <property type="match status" value="1"/>
</dbReference>
<dbReference type="GO" id="GO:0005524">
    <property type="term" value="F:ATP binding"/>
    <property type="evidence" value="ECO:0007669"/>
    <property type="project" value="UniProtKB-KW"/>
</dbReference>
<evidence type="ECO:0000256" key="1">
    <source>
        <dbReference type="ARBA" id="ARBA00004141"/>
    </source>
</evidence>
<evidence type="ECO:0000256" key="8">
    <source>
        <dbReference type="ARBA" id="ARBA00023136"/>
    </source>
</evidence>
<keyword evidence="4 9" id="KW-0812">Transmembrane</keyword>
<organism evidence="11 12">
    <name type="scientific">Gryllus longicercus</name>
    <dbReference type="NCBI Taxonomy" id="2509291"/>
    <lineage>
        <taxon>Eukaryota</taxon>
        <taxon>Metazoa</taxon>
        <taxon>Ecdysozoa</taxon>
        <taxon>Arthropoda</taxon>
        <taxon>Hexapoda</taxon>
        <taxon>Insecta</taxon>
        <taxon>Pterygota</taxon>
        <taxon>Neoptera</taxon>
        <taxon>Polyneoptera</taxon>
        <taxon>Orthoptera</taxon>
        <taxon>Ensifera</taxon>
        <taxon>Gryllidea</taxon>
        <taxon>Grylloidea</taxon>
        <taxon>Gryllidae</taxon>
        <taxon>Gryllinae</taxon>
        <taxon>Gryllus</taxon>
    </lineage>
</organism>
<dbReference type="Pfam" id="PF00005">
    <property type="entry name" value="ABC_tran"/>
    <property type="match status" value="1"/>
</dbReference>
<dbReference type="InterPro" id="IPR003439">
    <property type="entry name" value="ABC_transporter-like_ATP-bd"/>
</dbReference>
<accession>A0AAN9YWL4</accession>
<evidence type="ECO:0000256" key="4">
    <source>
        <dbReference type="ARBA" id="ARBA00022692"/>
    </source>
</evidence>
<dbReference type="InterPro" id="IPR013525">
    <property type="entry name" value="ABC2_TM"/>
</dbReference>
<proteinExistence type="inferred from homology"/>
<dbReference type="GO" id="GO:0005886">
    <property type="term" value="C:plasma membrane"/>
    <property type="evidence" value="ECO:0007669"/>
    <property type="project" value="TreeGrafter"/>
</dbReference>
<dbReference type="InterPro" id="IPR043926">
    <property type="entry name" value="ABCG_dom"/>
</dbReference>
<keyword evidence="6" id="KW-0067">ATP-binding</keyword>
<dbReference type="PANTHER" id="PTHR48041">
    <property type="entry name" value="ABC TRANSPORTER G FAMILY MEMBER 28"/>
    <property type="match status" value="1"/>
</dbReference>
<evidence type="ECO:0000313" key="12">
    <source>
        <dbReference type="Proteomes" id="UP001378592"/>
    </source>
</evidence>
<gene>
    <name evidence="11" type="ORF">R5R35_013941</name>
</gene>
<keyword evidence="8 9" id="KW-0472">Membrane</keyword>
<evidence type="ECO:0000256" key="2">
    <source>
        <dbReference type="ARBA" id="ARBA00005814"/>
    </source>
</evidence>
<dbReference type="InterPro" id="IPR050352">
    <property type="entry name" value="ABCG_transporters"/>
</dbReference>
<dbReference type="InterPro" id="IPR027417">
    <property type="entry name" value="P-loop_NTPase"/>
</dbReference>
<dbReference type="GO" id="GO:0140359">
    <property type="term" value="F:ABC-type transporter activity"/>
    <property type="evidence" value="ECO:0007669"/>
    <property type="project" value="InterPro"/>
</dbReference>
<sequence>MEPLINPENLLQHKMTHITVTWNDVSVWYKKRKQSMFWKREQVEYTQVLKNVCGIAKSGHLLAIMGASGAGKTSLLATISMRVKGAVDGEVLINGKTVDQNFMAHISGFVPQQDLVINSLTVQEHMEFMASLKMDSSTTALQRRRHISALLSELGLAKCQGTKLSLLSGGEEKRLSLAVQLLNDPLLLFCDEPTTGLDSYSASIVVEKLSYLAQRGKAVVCTIHQPASGLFDMFSHVLLLADGRVAFYGDTVCAAQHFRSLNLICPKAFNRAEFYISQLSIIAGREQESKRKVKSICDAFESSTFGHELAEQLSFYNKRMNMFQLSSDRSSRLQSSHSSDNIADFQKYTEICRPGYVKQLYWLTWRNVIHLLRNSSNLLLRAILYLFIALILATPYTNLKVDQTGIQNVQGLMYLIVTETIFTFSYSVFHTFPSEIPILLREIANGIYKPGPYYISKMLVLIPRTIVEPFLYSSLIFWIADLQGDARVFLLFCLTVIMCAKSSAALGCVMSAAFESVATASLLSVPIDFLTLMFSGLFLQLGSLPAYLSWLRYVSQFYYGTEAISILQWEQIHNIKCPDNPELPCISSGRGVLEKYDYGPNNFSMDLLGLFAIYSISHMVGFLAIWIRSTKQPIY</sequence>
<dbReference type="PROSITE" id="PS50893">
    <property type="entry name" value="ABC_TRANSPORTER_2"/>
    <property type="match status" value="1"/>
</dbReference>
<dbReference type="Pfam" id="PF19055">
    <property type="entry name" value="ABC2_membrane_7"/>
    <property type="match status" value="1"/>
</dbReference>
<keyword evidence="7 9" id="KW-1133">Transmembrane helix</keyword>
<dbReference type="GO" id="GO:0030659">
    <property type="term" value="C:cytoplasmic vesicle membrane"/>
    <property type="evidence" value="ECO:0007669"/>
    <property type="project" value="TreeGrafter"/>
</dbReference>
<keyword evidence="12" id="KW-1185">Reference proteome</keyword>
<comment type="caution">
    <text evidence="11">The sequence shown here is derived from an EMBL/GenBank/DDBJ whole genome shotgun (WGS) entry which is preliminary data.</text>
</comment>
<evidence type="ECO:0000256" key="5">
    <source>
        <dbReference type="ARBA" id="ARBA00022741"/>
    </source>
</evidence>
<protein>
    <recommendedName>
        <fullName evidence="10">ABC transporter domain-containing protein</fullName>
    </recommendedName>
</protein>
<feature type="transmembrane region" description="Helical" evidence="9">
    <location>
        <begin position="525"/>
        <end position="548"/>
    </location>
</feature>
<feature type="transmembrane region" description="Helical" evidence="9">
    <location>
        <begin position="458"/>
        <end position="480"/>
    </location>
</feature>
<dbReference type="Pfam" id="PF01061">
    <property type="entry name" value="ABC2_membrane"/>
    <property type="match status" value="1"/>
</dbReference>
<dbReference type="GO" id="GO:0016887">
    <property type="term" value="F:ATP hydrolysis activity"/>
    <property type="evidence" value="ECO:0007669"/>
    <property type="project" value="InterPro"/>
</dbReference>
<comment type="similarity">
    <text evidence="2">Belongs to the ABC transporter superfamily. ABCG family. Eye pigment precursor importer (TC 3.A.1.204) subfamily.</text>
</comment>
<feature type="transmembrane region" description="Helical" evidence="9">
    <location>
        <begin position="486"/>
        <end position="513"/>
    </location>
</feature>
<dbReference type="SUPFAM" id="SSF52540">
    <property type="entry name" value="P-loop containing nucleoside triphosphate hydrolases"/>
    <property type="match status" value="1"/>
</dbReference>
<reference evidence="11 12" key="1">
    <citation type="submission" date="2024-03" db="EMBL/GenBank/DDBJ databases">
        <title>The genome assembly and annotation of the cricket Gryllus longicercus Weissman &amp; Gray.</title>
        <authorList>
            <person name="Szrajer S."/>
            <person name="Gray D."/>
            <person name="Ylla G."/>
        </authorList>
    </citation>
    <scope>NUCLEOTIDE SEQUENCE [LARGE SCALE GENOMIC DNA]</scope>
    <source>
        <strain evidence="11">DAG 2021-001</strain>
        <tissue evidence="11">Whole body minus gut</tissue>
    </source>
</reference>
<evidence type="ECO:0000256" key="3">
    <source>
        <dbReference type="ARBA" id="ARBA00022448"/>
    </source>
</evidence>
<dbReference type="InterPro" id="IPR003593">
    <property type="entry name" value="AAA+_ATPase"/>
</dbReference>
<comment type="subcellular location">
    <subcellularLocation>
        <location evidence="1">Membrane</location>
        <topology evidence="1">Multi-pass membrane protein</topology>
    </subcellularLocation>
</comment>
<evidence type="ECO:0000256" key="7">
    <source>
        <dbReference type="ARBA" id="ARBA00022989"/>
    </source>
</evidence>
<feature type="domain" description="ABC transporter" evidence="10">
    <location>
        <begin position="31"/>
        <end position="267"/>
    </location>
</feature>
<name>A0AAN9YWL4_9ORTH</name>